<dbReference type="InterPro" id="IPR036390">
    <property type="entry name" value="WH_DNA-bd_sf"/>
</dbReference>
<evidence type="ECO:0000313" key="6">
    <source>
        <dbReference type="EMBL" id="RAV31971.1"/>
    </source>
</evidence>
<protein>
    <submittedName>
        <fullName evidence="6">ArgP/LysG family DNA-binding transcriptional regulator</fullName>
    </submittedName>
</protein>
<proteinExistence type="inferred from homology"/>
<keyword evidence="2" id="KW-0805">Transcription regulation</keyword>
<keyword evidence="4" id="KW-0804">Transcription</keyword>
<comment type="caution">
    <text evidence="6">The sequence shown here is derived from an EMBL/GenBank/DDBJ whole genome shotgun (WGS) entry which is preliminary data.</text>
</comment>
<dbReference type="Gene3D" id="3.40.190.290">
    <property type="match status" value="1"/>
</dbReference>
<evidence type="ECO:0000256" key="4">
    <source>
        <dbReference type="ARBA" id="ARBA00023163"/>
    </source>
</evidence>
<feature type="domain" description="HTH lysR-type" evidence="5">
    <location>
        <begin position="1"/>
        <end position="57"/>
    </location>
</feature>
<dbReference type="InterPro" id="IPR036388">
    <property type="entry name" value="WH-like_DNA-bd_sf"/>
</dbReference>
<dbReference type="PROSITE" id="PS50931">
    <property type="entry name" value="HTH_LYSR"/>
    <property type="match status" value="1"/>
</dbReference>
<dbReference type="EMBL" id="QHCV01000046">
    <property type="protein sequence ID" value="RAV31971.1"/>
    <property type="molecule type" value="Genomic_DNA"/>
</dbReference>
<organism evidence="6 7">
    <name type="scientific">Corynebacterium heidelbergense</name>
    <dbReference type="NCBI Taxonomy" id="2055947"/>
    <lineage>
        <taxon>Bacteria</taxon>
        <taxon>Bacillati</taxon>
        <taxon>Actinomycetota</taxon>
        <taxon>Actinomycetes</taxon>
        <taxon>Mycobacteriales</taxon>
        <taxon>Corynebacteriaceae</taxon>
        <taxon>Corynebacterium</taxon>
    </lineage>
</organism>
<accession>A0A364V5S3</accession>
<dbReference type="SUPFAM" id="SSF46785">
    <property type="entry name" value="Winged helix' DNA-binding domain"/>
    <property type="match status" value="1"/>
</dbReference>
<reference evidence="6 7" key="1">
    <citation type="journal article" date="2018" name="Syst. Appl. Microbiol.">
        <title>Corynebacterium heidelbergense sp. nov., isolated from the preen glands of Egyptian geese (Alopochen aegyptiacus).</title>
        <authorList>
            <person name="Braun M.S."/>
            <person name="Wang E."/>
            <person name="Zimmermann S."/>
            <person name="Wink M."/>
        </authorList>
    </citation>
    <scope>NUCLEOTIDE SEQUENCE [LARGE SCALE GENOMIC DNA]</scope>
    <source>
        <strain evidence="6 7">647</strain>
    </source>
</reference>
<evidence type="ECO:0000256" key="1">
    <source>
        <dbReference type="ARBA" id="ARBA00009437"/>
    </source>
</evidence>
<dbReference type="GO" id="GO:0003677">
    <property type="term" value="F:DNA binding"/>
    <property type="evidence" value="ECO:0007669"/>
    <property type="project" value="UniProtKB-KW"/>
</dbReference>
<dbReference type="PANTHER" id="PTHR30579">
    <property type="entry name" value="TRANSCRIPTIONAL REGULATOR"/>
    <property type="match status" value="1"/>
</dbReference>
<gene>
    <name evidence="6" type="ORF">DLJ54_05570</name>
</gene>
<evidence type="ECO:0000313" key="7">
    <source>
        <dbReference type="Proteomes" id="UP000251577"/>
    </source>
</evidence>
<keyword evidence="3 6" id="KW-0238">DNA-binding</keyword>
<evidence type="ECO:0000259" key="5">
    <source>
        <dbReference type="PROSITE" id="PS50931"/>
    </source>
</evidence>
<dbReference type="RefSeq" id="WP_113630807.1">
    <property type="nucleotide sequence ID" value="NZ_QHCV01000046.1"/>
</dbReference>
<name>A0A364V5S3_9CORY</name>
<evidence type="ECO:0000256" key="2">
    <source>
        <dbReference type="ARBA" id="ARBA00023015"/>
    </source>
</evidence>
<dbReference type="GO" id="GO:0003700">
    <property type="term" value="F:DNA-binding transcription factor activity"/>
    <property type="evidence" value="ECO:0007669"/>
    <property type="project" value="InterPro"/>
</dbReference>
<dbReference type="InterPro" id="IPR050176">
    <property type="entry name" value="LTTR"/>
</dbReference>
<dbReference type="PANTHER" id="PTHR30579:SF2">
    <property type="entry name" value="HTH-TYPE TRANSCRIPTIONAL REGULATOR ARGP"/>
    <property type="match status" value="1"/>
</dbReference>
<dbReference type="NCBIfam" id="NF002964">
    <property type="entry name" value="PRK03635.1"/>
    <property type="match status" value="1"/>
</dbReference>
<evidence type="ECO:0000256" key="3">
    <source>
        <dbReference type="ARBA" id="ARBA00023125"/>
    </source>
</evidence>
<comment type="similarity">
    <text evidence="1">Belongs to the LysR transcriptional regulatory family.</text>
</comment>
<dbReference type="Gene3D" id="1.10.10.10">
    <property type="entry name" value="Winged helix-like DNA-binding domain superfamily/Winged helix DNA-binding domain"/>
    <property type="match status" value="1"/>
</dbReference>
<feature type="non-terminal residue" evidence="6">
    <location>
        <position position="205"/>
    </location>
</feature>
<dbReference type="AlphaFoldDB" id="A0A364V5S3"/>
<dbReference type="InterPro" id="IPR000847">
    <property type="entry name" value="LysR_HTH_N"/>
</dbReference>
<sequence length="205" mass="21949">MNFAHLDTLIAVIDEGSFEGAASALGISPSAVSQRIKNLELSAGRVLLRRTSPPTATEAGEILVQTARRRRLLEAEATAQLEGQALTMPLSVVVNADSLGTWFSAIFRDASAGRHTGLRIWIEDERHSLATLKRGDCLGVVTTEARAVPGCDSEYLGVQRYRPVGSPGLAADLREGRYGWADLPAVRFGSKDLMEAPVLAAHLGD</sequence>
<dbReference type="Proteomes" id="UP000251577">
    <property type="component" value="Unassembled WGS sequence"/>
</dbReference>
<dbReference type="Pfam" id="PF00126">
    <property type="entry name" value="HTH_1"/>
    <property type="match status" value="1"/>
</dbReference>
<keyword evidence="7" id="KW-1185">Reference proteome</keyword>